<comment type="caution">
    <text evidence="1">The sequence shown here is derived from an EMBL/GenBank/DDBJ whole genome shotgun (WGS) entry which is preliminary data.</text>
</comment>
<sequence>MPLCLSTLPSLQANEIGFSAIICGQNDSGRIQFIASPSLGPIYCVKQPCSWCNYATNNSISIEQKRGEWCSSSSVMIRYMVIISFTLLLDRCPRACTHHSELYKQERLEGSMDRAPSGDSRVRKDNKKARDAIVLVWD</sequence>
<reference evidence="1" key="1">
    <citation type="journal article" date="2023" name="G3 (Bethesda)">
        <title>A reference genome for the long-term kleptoplast-retaining sea slug Elysia crispata morphotype clarki.</title>
        <authorList>
            <person name="Eastman K.E."/>
            <person name="Pendleton A.L."/>
            <person name="Shaikh M.A."/>
            <person name="Suttiyut T."/>
            <person name="Ogas R."/>
            <person name="Tomko P."/>
            <person name="Gavelis G."/>
            <person name="Widhalm J.R."/>
            <person name="Wisecaver J.H."/>
        </authorList>
    </citation>
    <scope>NUCLEOTIDE SEQUENCE</scope>
    <source>
        <strain evidence="1">ECLA1</strain>
    </source>
</reference>
<proteinExistence type="predicted"/>
<dbReference type="EMBL" id="JAWDGP010007329">
    <property type="protein sequence ID" value="KAK3725612.1"/>
    <property type="molecule type" value="Genomic_DNA"/>
</dbReference>
<keyword evidence="2" id="KW-1185">Reference proteome</keyword>
<accession>A0AAE0XXX3</accession>
<gene>
    <name evidence="1" type="ORF">RRG08_043029</name>
</gene>
<protein>
    <submittedName>
        <fullName evidence="1">Uncharacterized protein</fullName>
    </submittedName>
</protein>
<dbReference type="AlphaFoldDB" id="A0AAE0XXX3"/>
<evidence type="ECO:0000313" key="2">
    <source>
        <dbReference type="Proteomes" id="UP001283361"/>
    </source>
</evidence>
<evidence type="ECO:0000313" key="1">
    <source>
        <dbReference type="EMBL" id="KAK3725612.1"/>
    </source>
</evidence>
<dbReference type="Proteomes" id="UP001283361">
    <property type="component" value="Unassembled WGS sequence"/>
</dbReference>
<organism evidence="1 2">
    <name type="scientific">Elysia crispata</name>
    <name type="common">lettuce slug</name>
    <dbReference type="NCBI Taxonomy" id="231223"/>
    <lineage>
        <taxon>Eukaryota</taxon>
        <taxon>Metazoa</taxon>
        <taxon>Spiralia</taxon>
        <taxon>Lophotrochozoa</taxon>
        <taxon>Mollusca</taxon>
        <taxon>Gastropoda</taxon>
        <taxon>Heterobranchia</taxon>
        <taxon>Euthyneura</taxon>
        <taxon>Panpulmonata</taxon>
        <taxon>Sacoglossa</taxon>
        <taxon>Placobranchoidea</taxon>
        <taxon>Plakobranchidae</taxon>
        <taxon>Elysia</taxon>
    </lineage>
</organism>
<name>A0AAE0XXX3_9GAST</name>